<dbReference type="eggNOG" id="COG4552">
    <property type="taxonomic scope" value="Bacteria"/>
</dbReference>
<accession>W8EV90</accession>
<dbReference type="HOGENOM" id="CLU_072024_0_0_10"/>
<sequence length="348" mass="39968">MHKDPQDYRRFKECFDRNDSPRALDKVEWQYDTGFADELLVNVAVEPTPTDEEIAAIYAVFPVPFSLQGQAVKAAQSLDTMTDTRHQGKGLFKKLAQQVYTRCREGNYRLVYGFPNGNSAYAFFNRLGWKEVAEVPFMIAPLRTKYFLQRLPVLKHLAAVLPDIQWRGKKSVPSVYKEGIRPIERFDEQAETLWKKFAANIPLAVTRNAQYLNWRFLQKPGEKYEMRGYWEKGVLTGYVIYVVKEKHGGRIGYLMELITDPAQPACGDALLRTALNDMVAQKADACLAWNFAHSPNNALHKQNGFYPMPPKLRPIELHFGVLAMQAEDEPLLAEEKNWYLSYCDSDTV</sequence>
<dbReference type="Gene3D" id="3.40.630.30">
    <property type="match status" value="2"/>
</dbReference>
<proteinExistence type="predicted"/>
<dbReference type="SUPFAM" id="SSF55729">
    <property type="entry name" value="Acyl-CoA N-acyltransferases (Nat)"/>
    <property type="match status" value="1"/>
</dbReference>
<dbReference type="PATRIC" id="fig|1227739.3.peg.1074"/>
<protein>
    <submittedName>
        <fullName evidence="1">Uncharacterized protein</fullName>
    </submittedName>
</protein>
<dbReference type="InterPro" id="IPR016181">
    <property type="entry name" value="Acyl_CoA_acyltransferase"/>
</dbReference>
<organism evidence="1 2">
    <name type="scientific">Hymenobacter swuensis DY53</name>
    <dbReference type="NCBI Taxonomy" id="1227739"/>
    <lineage>
        <taxon>Bacteria</taxon>
        <taxon>Pseudomonadati</taxon>
        <taxon>Bacteroidota</taxon>
        <taxon>Cytophagia</taxon>
        <taxon>Cytophagales</taxon>
        <taxon>Hymenobacteraceae</taxon>
        <taxon>Hymenobacter</taxon>
    </lineage>
</organism>
<dbReference type="EMBL" id="CP007145">
    <property type="protein sequence ID" value="AHJ96418.1"/>
    <property type="molecule type" value="Genomic_DNA"/>
</dbReference>
<name>W8EV90_9BACT</name>
<dbReference type="RefSeq" id="WP_044001135.1">
    <property type="nucleotide sequence ID" value="NZ_CP007145.1"/>
</dbReference>
<evidence type="ECO:0000313" key="2">
    <source>
        <dbReference type="Proteomes" id="UP000019423"/>
    </source>
</evidence>
<dbReference type="Pfam" id="PF13527">
    <property type="entry name" value="Acetyltransf_9"/>
    <property type="match status" value="1"/>
</dbReference>
<dbReference type="AlphaFoldDB" id="W8EV90"/>
<evidence type="ECO:0000313" key="1">
    <source>
        <dbReference type="EMBL" id="AHJ96418.1"/>
    </source>
</evidence>
<dbReference type="Proteomes" id="UP000019423">
    <property type="component" value="Chromosome"/>
</dbReference>
<dbReference type="STRING" id="1227739.Hsw_0823"/>
<dbReference type="KEGG" id="hsw:Hsw_0823"/>
<keyword evidence="2" id="KW-1185">Reference proteome</keyword>
<gene>
    <name evidence="1" type="ORF">Hsw_0823</name>
</gene>
<reference evidence="1 2" key="1">
    <citation type="submission" date="2014-01" db="EMBL/GenBank/DDBJ databases">
        <title>Complete genome sequence of ionizing-radiation resistance bacterium Hymenobacter swuensis DY53.</title>
        <authorList>
            <person name="Jung J.-H."/>
            <person name="Jeong S.-W."/>
            <person name="Joe M.-H."/>
            <person name="Cho y.-j."/>
            <person name="Kim M.-K."/>
            <person name="Lim S.-Y."/>
        </authorList>
    </citation>
    <scope>NUCLEOTIDE SEQUENCE [LARGE SCALE GENOMIC DNA]</scope>
    <source>
        <strain evidence="1 2">DY53</strain>
    </source>
</reference>